<sequence>MPTDFPMTTITLRMPENVVNSLARIAPVFGFSNYQPLIQHYVDEGLRIDMQRLNNPTIQKLTKTLIEHGVDEGLIAKAVDKATH</sequence>
<evidence type="ECO:0000313" key="1">
    <source>
        <dbReference type="EMBL" id="KHD04708.1"/>
    </source>
</evidence>
<name>A0A0A6P1Q8_9GAMM</name>
<dbReference type="EMBL" id="JSZA02000036">
    <property type="protein sequence ID" value="KHD04708.1"/>
    <property type="molecule type" value="Genomic_DNA"/>
</dbReference>
<proteinExistence type="predicted"/>
<evidence type="ECO:0000313" key="2">
    <source>
        <dbReference type="Proteomes" id="UP000030428"/>
    </source>
</evidence>
<reference evidence="1 2" key="1">
    <citation type="journal article" date="2016" name="Front. Microbiol.">
        <title>Single-Cell (Meta-)Genomics of a Dimorphic Candidatus Thiomargarita nelsonii Reveals Genomic Plasticity.</title>
        <authorList>
            <person name="Flood B.E."/>
            <person name="Fliss P."/>
            <person name="Jones D.S."/>
            <person name="Dick G.J."/>
            <person name="Jain S."/>
            <person name="Kaster A.K."/>
            <person name="Winkel M."/>
            <person name="Mussmann M."/>
            <person name="Bailey J."/>
        </authorList>
    </citation>
    <scope>NUCLEOTIDE SEQUENCE [LARGE SCALE GENOMIC DNA]</scope>
    <source>
        <strain evidence="1">Hydrate Ridge</strain>
    </source>
</reference>
<keyword evidence="2" id="KW-1185">Reference proteome</keyword>
<evidence type="ECO:0008006" key="3">
    <source>
        <dbReference type="Google" id="ProtNLM"/>
    </source>
</evidence>
<accession>A0A0A6P1Q8</accession>
<organism evidence="1 2">
    <name type="scientific">Candidatus Thiomargarita nelsonii</name>
    <dbReference type="NCBI Taxonomy" id="1003181"/>
    <lineage>
        <taxon>Bacteria</taxon>
        <taxon>Pseudomonadati</taxon>
        <taxon>Pseudomonadota</taxon>
        <taxon>Gammaproteobacteria</taxon>
        <taxon>Thiotrichales</taxon>
        <taxon>Thiotrichaceae</taxon>
        <taxon>Thiomargarita</taxon>
    </lineage>
</organism>
<dbReference type="Proteomes" id="UP000030428">
    <property type="component" value="Unassembled WGS sequence"/>
</dbReference>
<protein>
    <recommendedName>
        <fullName evidence="3">CopG family transcriptional regulator</fullName>
    </recommendedName>
</protein>
<gene>
    <name evidence="1" type="ORF">PN36_11690</name>
</gene>
<comment type="caution">
    <text evidence="1">The sequence shown here is derived from an EMBL/GenBank/DDBJ whole genome shotgun (WGS) entry which is preliminary data.</text>
</comment>
<dbReference type="AlphaFoldDB" id="A0A0A6P1Q8"/>